<dbReference type="GO" id="GO:0030127">
    <property type="term" value="C:COPII vesicle coat"/>
    <property type="evidence" value="ECO:0007669"/>
    <property type="project" value="TreeGrafter"/>
</dbReference>
<evidence type="ECO:0000313" key="3">
    <source>
        <dbReference type="Proteomes" id="UP000593567"/>
    </source>
</evidence>
<organism evidence="2 3">
    <name type="scientific">Bugula neritina</name>
    <name type="common">Brown bryozoan</name>
    <name type="synonym">Sertularia neritina</name>
    <dbReference type="NCBI Taxonomy" id="10212"/>
    <lineage>
        <taxon>Eukaryota</taxon>
        <taxon>Metazoa</taxon>
        <taxon>Spiralia</taxon>
        <taxon>Lophotrochozoa</taxon>
        <taxon>Bryozoa</taxon>
        <taxon>Gymnolaemata</taxon>
        <taxon>Cheilostomatida</taxon>
        <taxon>Flustrina</taxon>
        <taxon>Buguloidea</taxon>
        <taxon>Bugulidae</taxon>
        <taxon>Bugula</taxon>
    </lineage>
</organism>
<feature type="domain" description="Gelsolin-like" evidence="1">
    <location>
        <begin position="61"/>
        <end position="125"/>
    </location>
</feature>
<reference evidence="2" key="1">
    <citation type="submission" date="2020-06" db="EMBL/GenBank/DDBJ databases">
        <title>Draft genome of Bugula neritina, a colonial animal packing powerful symbionts and potential medicines.</title>
        <authorList>
            <person name="Rayko M."/>
        </authorList>
    </citation>
    <scope>NUCLEOTIDE SEQUENCE [LARGE SCALE GENOMIC DNA]</scope>
    <source>
        <strain evidence="2">Kwan_BN1</strain>
    </source>
</reference>
<keyword evidence="3" id="KW-1185">Reference proteome</keyword>
<dbReference type="PANTHER" id="PTHR13803:SF39">
    <property type="entry name" value="SECRETORY 24AB, ISOFORM A"/>
    <property type="match status" value="1"/>
</dbReference>
<dbReference type="AlphaFoldDB" id="A0A7J7JWS8"/>
<dbReference type="Gene3D" id="1.20.120.730">
    <property type="entry name" value="Sec23/Sec24 helical domain"/>
    <property type="match status" value="1"/>
</dbReference>
<dbReference type="EMBL" id="VXIV02001786">
    <property type="protein sequence ID" value="KAF6029798.1"/>
    <property type="molecule type" value="Genomic_DNA"/>
</dbReference>
<evidence type="ECO:0000259" key="1">
    <source>
        <dbReference type="Pfam" id="PF00626"/>
    </source>
</evidence>
<dbReference type="InterPro" id="IPR007123">
    <property type="entry name" value="Gelsolin-like_dom"/>
</dbReference>
<dbReference type="InterPro" id="IPR050550">
    <property type="entry name" value="SEC23_SEC24_subfamily"/>
</dbReference>
<dbReference type="GO" id="GO:0090110">
    <property type="term" value="P:COPII-coated vesicle cargo loading"/>
    <property type="evidence" value="ECO:0007669"/>
    <property type="project" value="TreeGrafter"/>
</dbReference>
<dbReference type="InterPro" id="IPR029006">
    <property type="entry name" value="ADF-H/Gelsolin-like_dom_sf"/>
</dbReference>
<proteinExistence type="predicted"/>
<evidence type="ECO:0000313" key="2">
    <source>
        <dbReference type="EMBL" id="KAF6029798.1"/>
    </source>
</evidence>
<sequence>MLKHPSLRLGVSTKTDDRVHAMDDCKALPLSQLMLQLVPELYPVHILTDEGGILKEDIVIPQPPRLALNSGSIDRNGAFLLDTGTYLYLWVGSAISPTFCSQVFNRPDFSSLEDGLCDLPELENEMIKIDTSDCCREDSRNRHVFIQYMIEDKTESSMSYYEFLQHIQKQQKS</sequence>
<dbReference type="InterPro" id="IPR036180">
    <property type="entry name" value="Gelsolin-like_dom_sf"/>
</dbReference>
<dbReference type="PANTHER" id="PTHR13803">
    <property type="entry name" value="SEC24-RELATED PROTEIN"/>
    <property type="match status" value="1"/>
</dbReference>
<dbReference type="Gene3D" id="3.40.20.10">
    <property type="entry name" value="Severin"/>
    <property type="match status" value="1"/>
</dbReference>
<dbReference type="OrthoDB" id="49016at2759"/>
<comment type="caution">
    <text evidence="2">The sequence shown here is derived from an EMBL/GenBank/DDBJ whole genome shotgun (WGS) entry which is preliminary data.</text>
</comment>
<protein>
    <submittedName>
        <fullName evidence="2">SEC24B</fullName>
    </submittedName>
</protein>
<dbReference type="GO" id="GO:0070971">
    <property type="term" value="C:endoplasmic reticulum exit site"/>
    <property type="evidence" value="ECO:0007669"/>
    <property type="project" value="TreeGrafter"/>
</dbReference>
<dbReference type="SUPFAM" id="SSF82754">
    <property type="entry name" value="C-terminal, gelsolin-like domain of Sec23/24"/>
    <property type="match status" value="1"/>
</dbReference>
<name>A0A7J7JWS8_BUGNE</name>
<dbReference type="Pfam" id="PF00626">
    <property type="entry name" value="Gelsolin"/>
    <property type="match status" value="1"/>
</dbReference>
<dbReference type="Proteomes" id="UP000593567">
    <property type="component" value="Unassembled WGS sequence"/>
</dbReference>
<dbReference type="GO" id="GO:0008270">
    <property type="term" value="F:zinc ion binding"/>
    <property type="evidence" value="ECO:0007669"/>
    <property type="project" value="TreeGrafter"/>
</dbReference>
<gene>
    <name evidence="2" type="ORF">EB796_011896</name>
</gene>
<dbReference type="GO" id="GO:0000149">
    <property type="term" value="F:SNARE binding"/>
    <property type="evidence" value="ECO:0007669"/>
    <property type="project" value="TreeGrafter"/>
</dbReference>
<accession>A0A7J7JWS8</accession>